<dbReference type="PANTHER" id="PTHR30363">
    <property type="entry name" value="HTH-TYPE TRANSCRIPTIONAL REGULATOR SRLR-RELATED"/>
    <property type="match status" value="1"/>
</dbReference>
<organism evidence="2 3">
    <name type="scientific">Xylanimonas ulmi</name>
    <dbReference type="NCBI Taxonomy" id="228973"/>
    <lineage>
        <taxon>Bacteria</taxon>
        <taxon>Bacillati</taxon>
        <taxon>Actinomycetota</taxon>
        <taxon>Actinomycetes</taxon>
        <taxon>Micrococcales</taxon>
        <taxon>Promicromonosporaceae</taxon>
        <taxon>Xylanimonas</taxon>
    </lineage>
</organism>
<proteinExistence type="predicted"/>
<dbReference type="InterPro" id="IPR050313">
    <property type="entry name" value="Carb_Metab_HTH_regulators"/>
</dbReference>
<protein>
    <submittedName>
        <fullName evidence="2">Putative ArsR family transcriptional regulator</fullName>
    </submittedName>
</protein>
<feature type="region of interest" description="Disordered" evidence="1">
    <location>
        <begin position="1"/>
        <end position="32"/>
    </location>
</feature>
<dbReference type="Proteomes" id="UP000293852">
    <property type="component" value="Unassembled WGS sequence"/>
</dbReference>
<comment type="caution">
    <text evidence="2">The sequence shown here is derived from an EMBL/GenBank/DDBJ whole genome shotgun (WGS) entry which is preliminary data.</text>
</comment>
<dbReference type="PANTHER" id="PTHR30363:SF28">
    <property type="entry name" value="TRANSCRIPTIONAL REGULATORY PROTEIN-RELATED"/>
    <property type="match status" value="1"/>
</dbReference>
<dbReference type="OrthoDB" id="3375207at2"/>
<dbReference type="InterPro" id="IPR036388">
    <property type="entry name" value="WH-like_DNA-bd_sf"/>
</dbReference>
<dbReference type="AlphaFoldDB" id="A0A4Q7M1U7"/>
<name>A0A4Q7M1U7_9MICO</name>
<dbReference type="InterPro" id="IPR036390">
    <property type="entry name" value="WH_DNA-bd_sf"/>
</dbReference>
<dbReference type="RefSeq" id="WP_130413748.1">
    <property type="nucleotide sequence ID" value="NZ_SGWX01000001.1"/>
</dbReference>
<keyword evidence="3" id="KW-1185">Reference proteome</keyword>
<sequence>MTTPDGVTAAPRAPQQGAEPGPQPGEESAESTRRRVLELVASDGPVTAADLAARLGLTSAGIRRHLAQLEEDGTITVHAAPGVAPVRRGRPARAYVVTSGGQAELHDAYAELAVEALRHLRAAGGQAAVAAFAAQRYEDLIAHVGPRLTASDPAKRAAQLADALSGEGYAASLRPVAAATLVPIAQLCQGHCPVQHVAEEFPELCEAEARAFSELLGTHVQRLATIAGGAHACVTNLPLGTAQNATLGAAQHAPVEGTR</sequence>
<evidence type="ECO:0000313" key="3">
    <source>
        <dbReference type="Proteomes" id="UP000293852"/>
    </source>
</evidence>
<dbReference type="EMBL" id="SGWX01000001">
    <property type="protein sequence ID" value="RZS61221.1"/>
    <property type="molecule type" value="Genomic_DNA"/>
</dbReference>
<dbReference type="CDD" id="cd00090">
    <property type="entry name" value="HTH_ARSR"/>
    <property type="match status" value="1"/>
</dbReference>
<evidence type="ECO:0000256" key="1">
    <source>
        <dbReference type="SAM" id="MobiDB-lite"/>
    </source>
</evidence>
<reference evidence="2 3" key="1">
    <citation type="submission" date="2019-02" db="EMBL/GenBank/DDBJ databases">
        <title>Sequencing the genomes of 1000 actinobacteria strains.</title>
        <authorList>
            <person name="Klenk H.-P."/>
        </authorList>
    </citation>
    <scope>NUCLEOTIDE SEQUENCE [LARGE SCALE GENOMIC DNA]</scope>
    <source>
        <strain evidence="2 3">DSM 16932</strain>
    </source>
</reference>
<gene>
    <name evidence="2" type="ORF">EV386_1512</name>
</gene>
<dbReference type="SUPFAM" id="SSF46785">
    <property type="entry name" value="Winged helix' DNA-binding domain"/>
    <property type="match status" value="1"/>
</dbReference>
<dbReference type="Gene3D" id="1.10.10.10">
    <property type="entry name" value="Winged helix-like DNA-binding domain superfamily/Winged helix DNA-binding domain"/>
    <property type="match status" value="1"/>
</dbReference>
<accession>A0A4Q7M1U7</accession>
<evidence type="ECO:0000313" key="2">
    <source>
        <dbReference type="EMBL" id="RZS61221.1"/>
    </source>
</evidence>
<dbReference type="Pfam" id="PF12840">
    <property type="entry name" value="HTH_20"/>
    <property type="match status" value="1"/>
</dbReference>
<dbReference type="InterPro" id="IPR011991">
    <property type="entry name" value="ArsR-like_HTH"/>
</dbReference>
<feature type="compositionally biased region" description="Low complexity" evidence="1">
    <location>
        <begin position="9"/>
        <end position="26"/>
    </location>
</feature>